<evidence type="ECO:0000313" key="2">
    <source>
        <dbReference type="EMBL" id="MBM7571097.1"/>
    </source>
</evidence>
<keyword evidence="3" id="KW-1185">Reference proteome</keyword>
<proteinExistence type="predicted"/>
<dbReference type="InterPro" id="IPR052194">
    <property type="entry name" value="MESH1"/>
</dbReference>
<dbReference type="RefSeq" id="WP_204498508.1">
    <property type="nucleotide sequence ID" value="NZ_JAFBDR010000007.1"/>
</dbReference>
<dbReference type="Gene3D" id="1.10.3210.10">
    <property type="entry name" value="Hypothetical protein af1432"/>
    <property type="match status" value="1"/>
</dbReference>
<reference evidence="2 3" key="1">
    <citation type="submission" date="2021-01" db="EMBL/GenBank/DDBJ databases">
        <title>Genomic Encyclopedia of Type Strains, Phase IV (KMG-IV): sequencing the most valuable type-strain genomes for metagenomic binning, comparative biology and taxonomic classification.</title>
        <authorList>
            <person name="Goeker M."/>
        </authorList>
    </citation>
    <scope>NUCLEOTIDE SEQUENCE [LARGE SCALE GENOMIC DNA]</scope>
    <source>
        <strain evidence="2 3">DSM 23711</strain>
    </source>
</reference>
<dbReference type="Proteomes" id="UP001296943">
    <property type="component" value="Unassembled WGS sequence"/>
</dbReference>
<sequence length="180" mass="20651">MKLLDAVTYAAKKHDGQRRKVDGLPYITHPYRVSMLLLNDGYKEEIVIAGLLHDVVEDTDGTLEEINTLFGEEVSNLVNYASEPDKSLSWEERKKHTIETIKTAPFDAKLVVCADKVDNLTSILDNEQKLGAKIWDSFKKDKTSQQWYYTSVYQSLIHGVDENKHPTLFKDFKNLIEQFA</sequence>
<dbReference type="GO" id="GO:0016787">
    <property type="term" value="F:hydrolase activity"/>
    <property type="evidence" value="ECO:0007669"/>
    <property type="project" value="UniProtKB-KW"/>
</dbReference>
<evidence type="ECO:0000313" key="3">
    <source>
        <dbReference type="Proteomes" id="UP001296943"/>
    </source>
</evidence>
<dbReference type="CDD" id="cd00077">
    <property type="entry name" value="HDc"/>
    <property type="match status" value="1"/>
</dbReference>
<dbReference type="InterPro" id="IPR003607">
    <property type="entry name" value="HD/PDEase_dom"/>
</dbReference>
<comment type="caution">
    <text evidence="2">The sequence shown here is derived from an EMBL/GenBank/DDBJ whole genome shotgun (WGS) entry which is preliminary data.</text>
</comment>
<dbReference type="EMBL" id="JAFBDR010000007">
    <property type="protein sequence ID" value="MBM7571097.1"/>
    <property type="molecule type" value="Genomic_DNA"/>
</dbReference>
<organism evidence="2 3">
    <name type="scientific">Aquibacillus albus</name>
    <dbReference type="NCBI Taxonomy" id="1168171"/>
    <lineage>
        <taxon>Bacteria</taxon>
        <taxon>Bacillati</taxon>
        <taxon>Bacillota</taxon>
        <taxon>Bacilli</taxon>
        <taxon>Bacillales</taxon>
        <taxon>Bacillaceae</taxon>
        <taxon>Aquibacillus</taxon>
    </lineage>
</organism>
<dbReference type="PANTHER" id="PTHR46246:SF1">
    <property type="entry name" value="GUANOSINE-3',5'-BIS(DIPHOSPHATE) 3'-PYROPHOSPHOHYDROLASE MESH1"/>
    <property type="match status" value="1"/>
</dbReference>
<name>A0ABS2MYZ8_9BACI</name>
<protein>
    <submittedName>
        <fullName evidence="2">(P)ppGpp synthase/HD superfamily hydrolase</fullName>
    </submittedName>
</protein>
<feature type="domain" description="HD/PDEase" evidence="1">
    <location>
        <begin position="22"/>
        <end position="129"/>
    </location>
</feature>
<gene>
    <name evidence="2" type="ORF">JOC48_001580</name>
</gene>
<dbReference type="PANTHER" id="PTHR46246">
    <property type="entry name" value="GUANOSINE-3',5'-BIS(DIPHOSPHATE) 3'-PYROPHOSPHOHYDROLASE MESH1"/>
    <property type="match status" value="1"/>
</dbReference>
<accession>A0ABS2MYZ8</accession>
<dbReference type="Pfam" id="PF13328">
    <property type="entry name" value="HD_4"/>
    <property type="match status" value="1"/>
</dbReference>
<dbReference type="SUPFAM" id="SSF109604">
    <property type="entry name" value="HD-domain/PDEase-like"/>
    <property type="match status" value="1"/>
</dbReference>
<evidence type="ECO:0000259" key="1">
    <source>
        <dbReference type="SMART" id="SM00471"/>
    </source>
</evidence>
<dbReference type="SMART" id="SM00471">
    <property type="entry name" value="HDc"/>
    <property type="match status" value="1"/>
</dbReference>
<keyword evidence="2" id="KW-0378">Hydrolase</keyword>